<evidence type="ECO:0000256" key="3">
    <source>
        <dbReference type="ARBA" id="ARBA00022692"/>
    </source>
</evidence>
<feature type="domain" description="SPX" evidence="8">
    <location>
        <begin position="1"/>
        <end position="213"/>
    </location>
</feature>
<keyword evidence="3 7" id="KW-0812">Transmembrane</keyword>
<dbReference type="InterPro" id="IPR004331">
    <property type="entry name" value="SPX_dom"/>
</dbReference>
<evidence type="ECO:0000256" key="4">
    <source>
        <dbReference type="ARBA" id="ARBA00022989"/>
    </source>
</evidence>
<reference evidence="9 10" key="1">
    <citation type="journal article" date="2023" name="Elife">
        <title>Identification of key yeast species and microbe-microbe interactions impacting larval growth of Drosophila in the wild.</title>
        <authorList>
            <person name="Mure A."/>
            <person name="Sugiura Y."/>
            <person name="Maeda R."/>
            <person name="Honda K."/>
            <person name="Sakurai N."/>
            <person name="Takahashi Y."/>
            <person name="Watada M."/>
            <person name="Katoh T."/>
            <person name="Gotoh A."/>
            <person name="Gotoh Y."/>
            <person name="Taniguchi I."/>
            <person name="Nakamura K."/>
            <person name="Hayashi T."/>
            <person name="Katayama T."/>
            <person name="Uemura T."/>
            <person name="Hattori Y."/>
        </authorList>
    </citation>
    <scope>NUCLEOTIDE SEQUENCE [LARGE SCALE GENOMIC DNA]</scope>
    <source>
        <strain evidence="9 10">PK-24</strain>
    </source>
</reference>
<feature type="transmembrane region" description="Helical" evidence="7">
    <location>
        <begin position="1031"/>
        <end position="1050"/>
    </location>
</feature>
<feature type="region of interest" description="Disordered" evidence="6">
    <location>
        <begin position="701"/>
        <end position="730"/>
    </location>
</feature>
<feature type="transmembrane region" description="Helical" evidence="7">
    <location>
        <begin position="953"/>
        <end position="973"/>
    </location>
</feature>
<organism evidence="9 10">
    <name type="scientific">Pichia kluyveri</name>
    <name type="common">Yeast</name>
    <dbReference type="NCBI Taxonomy" id="36015"/>
    <lineage>
        <taxon>Eukaryota</taxon>
        <taxon>Fungi</taxon>
        <taxon>Dikarya</taxon>
        <taxon>Ascomycota</taxon>
        <taxon>Saccharomycotina</taxon>
        <taxon>Pichiomycetes</taxon>
        <taxon>Pichiales</taxon>
        <taxon>Pichiaceae</taxon>
        <taxon>Pichia</taxon>
    </lineage>
</organism>
<dbReference type="Proteomes" id="UP001378960">
    <property type="component" value="Unassembled WGS sequence"/>
</dbReference>
<dbReference type="GO" id="GO:0005774">
    <property type="term" value="C:vacuolar membrane"/>
    <property type="evidence" value="ECO:0007669"/>
    <property type="project" value="UniProtKB-SubCell"/>
</dbReference>
<dbReference type="PANTHER" id="PTHR46140:SF1">
    <property type="entry name" value="VACUOLAR TRANSPORTER CHAPERONE COMPLEX SUBUNIT 4-RELATED"/>
    <property type="match status" value="1"/>
</dbReference>
<dbReference type="Gene3D" id="3.20.100.30">
    <property type="entry name" value="VTC, catalytic tunnel domain"/>
    <property type="match status" value="1"/>
</dbReference>
<evidence type="ECO:0000313" key="9">
    <source>
        <dbReference type="EMBL" id="GMM43869.1"/>
    </source>
</evidence>
<protein>
    <recommendedName>
        <fullName evidence="8">SPX domain-containing protein</fullName>
    </recommendedName>
</protein>
<feature type="compositionally biased region" description="Polar residues" evidence="6">
    <location>
        <begin position="872"/>
        <end position="881"/>
    </location>
</feature>
<keyword evidence="4 7" id="KW-1133">Transmembrane helix</keyword>
<feature type="compositionally biased region" description="Acidic residues" evidence="6">
    <location>
        <begin position="903"/>
        <end position="912"/>
    </location>
</feature>
<dbReference type="Pfam" id="PF03105">
    <property type="entry name" value="SPX"/>
    <property type="match status" value="1"/>
</dbReference>
<keyword evidence="5 7" id="KW-0472">Membrane</keyword>
<dbReference type="InterPro" id="IPR042267">
    <property type="entry name" value="VTC_sf"/>
</dbReference>
<feature type="region of interest" description="Disordered" evidence="6">
    <location>
        <begin position="872"/>
        <end position="914"/>
    </location>
</feature>
<proteinExistence type="predicted"/>
<dbReference type="GO" id="GO:0033254">
    <property type="term" value="C:vacuolar transporter chaperone complex"/>
    <property type="evidence" value="ECO:0007669"/>
    <property type="project" value="UniProtKB-ARBA"/>
</dbReference>
<dbReference type="PROSITE" id="PS51382">
    <property type="entry name" value="SPX"/>
    <property type="match status" value="1"/>
</dbReference>
<evidence type="ECO:0000259" key="8">
    <source>
        <dbReference type="PROSITE" id="PS51382"/>
    </source>
</evidence>
<dbReference type="GO" id="GO:0006799">
    <property type="term" value="P:polyphosphate biosynthetic process"/>
    <property type="evidence" value="ECO:0007669"/>
    <property type="project" value="UniProtKB-ARBA"/>
</dbReference>
<feature type="transmembrane region" description="Helical" evidence="7">
    <location>
        <begin position="993"/>
        <end position="1019"/>
    </location>
</feature>
<dbReference type="PANTHER" id="PTHR46140">
    <property type="entry name" value="VACUOLAR TRANSPORTER CHAPERONE 1-RELATED"/>
    <property type="match status" value="1"/>
</dbReference>
<dbReference type="InterPro" id="IPR051572">
    <property type="entry name" value="VTC_Complex_Subunit"/>
</dbReference>
<evidence type="ECO:0000313" key="10">
    <source>
        <dbReference type="Proteomes" id="UP001378960"/>
    </source>
</evidence>
<feature type="compositionally biased region" description="Low complexity" evidence="6">
    <location>
        <begin position="256"/>
        <end position="278"/>
    </location>
</feature>
<accession>A0AAV5QXG4</accession>
<feature type="region of interest" description="Disordered" evidence="6">
    <location>
        <begin position="39"/>
        <end position="86"/>
    </location>
</feature>
<evidence type="ECO:0000256" key="1">
    <source>
        <dbReference type="ARBA" id="ARBA00004128"/>
    </source>
</evidence>
<gene>
    <name evidence="9" type="ORF">DAPK24_004440</name>
</gene>
<feature type="compositionally biased region" description="Low complexity" evidence="6">
    <location>
        <begin position="39"/>
        <end position="82"/>
    </location>
</feature>
<dbReference type="AlphaFoldDB" id="A0AAV5QXG4"/>
<evidence type="ECO:0000256" key="5">
    <source>
        <dbReference type="ARBA" id="ARBA00023136"/>
    </source>
</evidence>
<dbReference type="EMBL" id="BTGB01000001">
    <property type="protein sequence ID" value="GMM43869.1"/>
    <property type="molecule type" value="Genomic_DNA"/>
</dbReference>
<name>A0AAV5QXG4_PICKL</name>
<evidence type="ECO:0000256" key="2">
    <source>
        <dbReference type="ARBA" id="ARBA00022554"/>
    </source>
</evidence>
<keyword evidence="2" id="KW-0926">Vacuole</keyword>
<sequence>MKFGVEFAQRSIPRWKTYNIDYNLIKSLIKDATSDFDDAASSSDNTNNNNNIITNSNSKTNKNDSSASTLASTSPSSSNNSNEIHLSERQKKSFKKLYKAFKEQIDFVSLFAFSKVGEISRRLALLKRQCDLFIESESEFNNDNDNDNNNNNSDISIRLRNRKLLLFHNELNSITKELQDLSRFILLQKFALKKSFKKFNKYSSYPKKQLFLNKITQNFLIDNEKSFVHLNLNDLALETTLLYDFLDTFLNNNNNNNNNNNTNNNNSPSKKLIASSSLKKQRQRESSIHTIDSLQLTTNTKPSSSDSPNSKTPIFSKSTTFDIVSKRKGPRSLLFWVHYDNLDEVKFLLSSEFKLITDDSLFTKNKLKSTKSMMDLQNSQSSTPNDTMNKINCKTNNNQSEEFCPETDTVSVWLNDPSSFKFVQNVSPESLNYDVKENDNLRIFSASPYSQILVSNYKSSSINNPILITPVGGLRQFSIATLNKELVDSIFNNDNNDNSISIDEKKQKLFNEWENSGLKGNKQMTQLSIDWVLDNNVKPLASVSSKKLRYVNSNKNNKLDFYISLEWNIQIHKSTQNGIEDPNVQTFPHALLELNFDVNSESEFPPNIQNLINSYLVYRVDNLNFSLNNYLIYLHINEFHQKNSGDNNDDADGNEEEEGLSNQLNISDAEMLLFIAHWHDILLEKDIRILPEMKSQKPIDIRSSSVNHKYHDESYSNNEYDGAGDGEESDSNNIMNQNSGILLNKHDIAPRKPGYWNEFDNGSDYNNDTFYVYADDVNNDHNSNSLISWFSRLFYANVYDDDSNSDTLNDDLEINPNIYSKSGQGLEWLSPEKIEKISELADNTKKLGNKIKKSILDITGLSIEGSQHSQFSENTPLLSNDSNHHQPHYTRSYSFGANSQDYNADEEDDSDSETERLMAQIPSNNQNVSLKKSNYINNLQIDLRAKHDNLLSFLYSTLTIFAIFISIFSTIILSSIFNNSQNSGGVPNVKGGFLLITFALIGLVLSVILTGFSICFLLFRYSTPSIFHSSFVWTGSLISTILLLYGIIICF</sequence>
<feature type="region of interest" description="Disordered" evidence="6">
    <location>
        <begin position="256"/>
        <end position="313"/>
    </location>
</feature>
<feature type="compositionally biased region" description="Polar residues" evidence="6">
    <location>
        <begin position="889"/>
        <end position="902"/>
    </location>
</feature>
<keyword evidence="10" id="KW-1185">Reference proteome</keyword>
<comment type="caution">
    <text evidence="9">The sequence shown here is derived from an EMBL/GenBank/DDBJ whole genome shotgun (WGS) entry which is preliminary data.</text>
</comment>
<evidence type="ECO:0000256" key="6">
    <source>
        <dbReference type="SAM" id="MobiDB-lite"/>
    </source>
</evidence>
<feature type="compositionally biased region" description="Polar residues" evidence="6">
    <location>
        <begin position="288"/>
        <end position="313"/>
    </location>
</feature>
<comment type="subcellular location">
    <subcellularLocation>
        <location evidence="1">Vacuole membrane</location>
        <topology evidence="1">Multi-pass membrane protein</topology>
    </subcellularLocation>
</comment>
<evidence type="ECO:0000256" key="7">
    <source>
        <dbReference type="SAM" id="Phobius"/>
    </source>
</evidence>